<protein>
    <submittedName>
        <fullName evidence="1">Type I-E CRISPR-associated protein Cas6/Cse3/CasE</fullName>
    </submittedName>
</protein>
<proteinExistence type="predicted"/>
<evidence type="ECO:0000313" key="1">
    <source>
        <dbReference type="EMBL" id="MDT0453659.1"/>
    </source>
</evidence>
<accession>A0ABU2T0F6</accession>
<reference evidence="1" key="1">
    <citation type="submission" date="2024-05" db="EMBL/GenBank/DDBJ databases">
        <title>30 novel species of actinomycetes from the DSMZ collection.</title>
        <authorList>
            <person name="Nouioui I."/>
        </authorList>
    </citation>
    <scope>NUCLEOTIDE SEQUENCE</scope>
    <source>
        <strain evidence="1">DSM 40473</strain>
    </source>
</reference>
<dbReference type="Pfam" id="PF08798">
    <property type="entry name" value="CRISPR_assoc"/>
    <property type="match status" value="1"/>
</dbReference>
<name>A0ABU2T0F6_9ACTN</name>
<dbReference type="Proteomes" id="UP001180531">
    <property type="component" value="Unassembled WGS sequence"/>
</dbReference>
<dbReference type="InterPro" id="IPR010179">
    <property type="entry name" value="CRISPR-assoc_prot_Cse3"/>
</dbReference>
<dbReference type="SUPFAM" id="SSF117987">
    <property type="entry name" value="CRISPR-associated protein"/>
    <property type="match status" value="2"/>
</dbReference>
<dbReference type="RefSeq" id="WP_311615737.1">
    <property type="nucleotide sequence ID" value="NZ_JAVRFI010000034.1"/>
</dbReference>
<organism evidence="1 2">
    <name type="scientific">Streptomyces hesseae</name>
    <dbReference type="NCBI Taxonomy" id="3075519"/>
    <lineage>
        <taxon>Bacteria</taxon>
        <taxon>Bacillati</taxon>
        <taxon>Actinomycetota</taxon>
        <taxon>Actinomycetes</taxon>
        <taxon>Kitasatosporales</taxon>
        <taxon>Streptomycetaceae</taxon>
        <taxon>Streptomyces</taxon>
    </lineage>
</organism>
<dbReference type="EMBL" id="JAVRFI010000034">
    <property type="protein sequence ID" value="MDT0453659.1"/>
    <property type="molecule type" value="Genomic_DNA"/>
</dbReference>
<dbReference type="Gene3D" id="3.30.70.1210">
    <property type="entry name" value="Crispr-associated protein, domain 2"/>
    <property type="match status" value="1"/>
</dbReference>
<sequence length="235" mass="25721">MTARLIACHSIIALNARHPVAARALLDAQDMHRLVMSGFHGWVEDGQPDARAQMGILSTWNVDLKSNTLLMVVQSKLAPNWSLIPKDALTTRIETISVDQPLRKGDQFTFRTVVNALTARRDARTPERRTRKMPAARPDHVRDWLMKRAQPTLDGTTAESGARFIGAEIDPQSLAIRMLPPVTSSHHAGLKINRSEVRGKLAVTDPGAFHSTLADGIGSARAYGCGLVLIRQSGP</sequence>
<dbReference type="NCBIfam" id="TIGR01907">
    <property type="entry name" value="casE_Cse3"/>
    <property type="match status" value="1"/>
</dbReference>
<comment type="caution">
    <text evidence="1">The sequence shown here is derived from an EMBL/GenBank/DDBJ whole genome shotgun (WGS) entry which is preliminary data.</text>
</comment>
<dbReference type="Gene3D" id="3.30.70.1200">
    <property type="entry name" value="Crispr-associated protein, domain 1"/>
    <property type="match status" value="1"/>
</dbReference>
<dbReference type="SMART" id="SM01101">
    <property type="entry name" value="CRISPR_assoc"/>
    <property type="match status" value="1"/>
</dbReference>
<keyword evidence="2" id="KW-1185">Reference proteome</keyword>
<evidence type="ECO:0000313" key="2">
    <source>
        <dbReference type="Proteomes" id="UP001180531"/>
    </source>
</evidence>
<gene>
    <name evidence="1" type="primary">cas6e</name>
    <name evidence="1" type="ORF">RM609_31940</name>
</gene>